<dbReference type="EMBL" id="CP013023">
    <property type="protein sequence ID" value="ANF94583.1"/>
    <property type="molecule type" value="Genomic_DNA"/>
</dbReference>
<reference evidence="2 3" key="2">
    <citation type="journal article" date="2016" name="Int. J. Syst. Evol. Microbiol.">
        <title>Paenibacillus bovis sp. nov., isolated from raw yak (Bos grunniens) milk.</title>
        <authorList>
            <person name="Gao C."/>
            <person name="Han J."/>
            <person name="Liu Z."/>
            <person name="Xu X."/>
            <person name="Hang F."/>
            <person name="Wu Z."/>
        </authorList>
    </citation>
    <scope>NUCLEOTIDE SEQUENCE [LARGE SCALE GENOMIC DNA]</scope>
    <source>
        <strain evidence="2 3">BD3526</strain>
    </source>
</reference>
<evidence type="ECO:0000259" key="1">
    <source>
        <dbReference type="PROSITE" id="PS51186"/>
    </source>
</evidence>
<dbReference type="GO" id="GO:0005737">
    <property type="term" value="C:cytoplasm"/>
    <property type="evidence" value="ECO:0007669"/>
    <property type="project" value="TreeGrafter"/>
</dbReference>
<keyword evidence="3" id="KW-1185">Reference proteome</keyword>
<dbReference type="PANTHER" id="PTHR43441">
    <property type="entry name" value="RIBOSOMAL-PROTEIN-SERINE ACETYLTRANSFERASE"/>
    <property type="match status" value="1"/>
</dbReference>
<evidence type="ECO:0000313" key="3">
    <source>
        <dbReference type="Proteomes" id="UP000078148"/>
    </source>
</evidence>
<dbReference type="PANTHER" id="PTHR43441:SF12">
    <property type="entry name" value="RIBOSOMAL N-ACETYLTRANSFERASE YDAF-RELATED"/>
    <property type="match status" value="1"/>
</dbReference>
<dbReference type="Gene3D" id="3.40.630.30">
    <property type="match status" value="1"/>
</dbReference>
<dbReference type="Pfam" id="PF13302">
    <property type="entry name" value="Acetyltransf_3"/>
    <property type="match status" value="1"/>
</dbReference>
<name>A0A172ZAR6_9BACL</name>
<accession>A0A172ZAR6</accession>
<dbReference type="SUPFAM" id="SSF55729">
    <property type="entry name" value="Acyl-CoA N-acyltransferases (Nat)"/>
    <property type="match status" value="1"/>
</dbReference>
<dbReference type="Proteomes" id="UP000078148">
    <property type="component" value="Chromosome"/>
</dbReference>
<dbReference type="GO" id="GO:0008999">
    <property type="term" value="F:protein-N-terminal-alanine acetyltransferase activity"/>
    <property type="evidence" value="ECO:0007669"/>
    <property type="project" value="TreeGrafter"/>
</dbReference>
<organism evidence="2 3">
    <name type="scientific">Paenibacillus bovis</name>
    <dbReference type="NCBI Taxonomy" id="1616788"/>
    <lineage>
        <taxon>Bacteria</taxon>
        <taxon>Bacillati</taxon>
        <taxon>Bacillota</taxon>
        <taxon>Bacilli</taxon>
        <taxon>Bacillales</taxon>
        <taxon>Paenibacillaceae</taxon>
        <taxon>Paenibacillus</taxon>
    </lineage>
</organism>
<dbReference type="STRING" id="1616788.AR543_00070"/>
<dbReference type="OrthoDB" id="9784707at2"/>
<dbReference type="InterPro" id="IPR000182">
    <property type="entry name" value="GNAT_dom"/>
</dbReference>
<dbReference type="AlphaFoldDB" id="A0A172ZAR6"/>
<dbReference type="GO" id="GO:1990189">
    <property type="term" value="F:protein N-terminal-serine acetyltransferase activity"/>
    <property type="evidence" value="ECO:0007669"/>
    <property type="project" value="TreeGrafter"/>
</dbReference>
<dbReference type="InterPro" id="IPR016181">
    <property type="entry name" value="Acyl_CoA_acyltransferase"/>
</dbReference>
<gene>
    <name evidence="2" type="ORF">AR543_00070</name>
</gene>
<reference evidence="3" key="1">
    <citation type="submission" date="2015-10" db="EMBL/GenBank/DDBJ databases">
        <title>Genome of Paenibacillus bovis sp. nov.</title>
        <authorList>
            <person name="Wu Z."/>
            <person name="Gao C."/>
            <person name="Liu Z."/>
            <person name="Zheng H."/>
        </authorList>
    </citation>
    <scope>NUCLEOTIDE SEQUENCE [LARGE SCALE GENOMIC DNA]</scope>
    <source>
        <strain evidence="3">BD3526</strain>
    </source>
</reference>
<protein>
    <submittedName>
        <fullName evidence="2">Alanine acetyltransferase</fullName>
    </submittedName>
</protein>
<sequence>MFTYILDEDTELRPLEPAHARHIYQLIDQSRSYLRQWLSWVDATTSVQASEDYVRAALTQSMENGGFTAGIWYKDQLAGIIGFHEINWNHRTVGIGYWLGENYQGHGLVTSALRVMVDYALLELNLHRVEVRCATGNKRSRAVPERLGFILEGIIRETELLPSGYVDHAVYGMLQQEWKLKR</sequence>
<dbReference type="KEGG" id="pbv:AR543_00070"/>
<proteinExistence type="predicted"/>
<dbReference type="InterPro" id="IPR051908">
    <property type="entry name" value="Ribosomal_N-acetyltransferase"/>
</dbReference>
<keyword evidence="2" id="KW-0808">Transferase</keyword>
<dbReference type="RefSeq" id="WP_060530681.1">
    <property type="nucleotide sequence ID" value="NZ_CP013023.1"/>
</dbReference>
<evidence type="ECO:0000313" key="2">
    <source>
        <dbReference type="EMBL" id="ANF94583.1"/>
    </source>
</evidence>
<feature type="domain" description="N-acetyltransferase" evidence="1">
    <location>
        <begin position="10"/>
        <end position="177"/>
    </location>
</feature>
<dbReference type="PROSITE" id="PS51186">
    <property type="entry name" value="GNAT"/>
    <property type="match status" value="1"/>
</dbReference>